<reference evidence="1" key="1">
    <citation type="journal article" date="2021" name="PeerJ">
        <title>Extensive microbial diversity within the chicken gut microbiome revealed by metagenomics and culture.</title>
        <authorList>
            <person name="Gilroy R."/>
            <person name="Ravi A."/>
            <person name="Getino M."/>
            <person name="Pursley I."/>
            <person name="Horton D.L."/>
            <person name="Alikhan N.F."/>
            <person name="Baker D."/>
            <person name="Gharbi K."/>
            <person name="Hall N."/>
            <person name="Watson M."/>
            <person name="Adriaenssens E.M."/>
            <person name="Foster-Nyarko E."/>
            <person name="Jarju S."/>
            <person name="Secka A."/>
            <person name="Antonio M."/>
            <person name="Oren A."/>
            <person name="Chaudhuri R.R."/>
            <person name="La Ragione R."/>
            <person name="Hildebrand F."/>
            <person name="Pallen M.J."/>
        </authorList>
    </citation>
    <scope>NUCLEOTIDE SEQUENCE</scope>
    <source>
        <strain evidence="1">CHK186-16707</strain>
    </source>
</reference>
<evidence type="ECO:0000313" key="1">
    <source>
        <dbReference type="EMBL" id="HJA09381.1"/>
    </source>
</evidence>
<name>A0A9D2HFT6_9BACT</name>
<dbReference type="EMBL" id="DXAN01000029">
    <property type="protein sequence ID" value="HJA09381.1"/>
    <property type="molecule type" value="Genomic_DNA"/>
</dbReference>
<reference evidence="1" key="2">
    <citation type="submission" date="2021-04" db="EMBL/GenBank/DDBJ databases">
        <authorList>
            <person name="Gilroy R."/>
        </authorList>
    </citation>
    <scope>NUCLEOTIDE SEQUENCE</scope>
    <source>
        <strain evidence="1">CHK186-16707</strain>
    </source>
</reference>
<evidence type="ECO:0000313" key="2">
    <source>
        <dbReference type="Proteomes" id="UP000824225"/>
    </source>
</evidence>
<protein>
    <submittedName>
        <fullName evidence="1">Uncharacterized protein</fullName>
    </submittedName>
</protein>
<gene>
    <name evidence="1" type="ORF">H9962_09385</name>
</gene>
<sequence length="49" mass="5537">MVVGNTRECMELTQAACTLLARDRNMSLEDAVKDVCQVYNYISELTQLP</sequence>
<proteinExistence type="predicted"/>
<dbReference type="Proteomes" id="UP000824225">
    <property type="component" value="Unassembled WGS sequence"/>
</dbReference>
<organism evidence="1 2">
    <name type="scientific">Candidatus Mailhella merdigallinarum</name>
    <dbReference type="NCBI Taxonomy" id="2838658"/>
    <lineage>
        <taxon>Bacteria</taxon>
        <taxon>Pseudomonadati</taxon>
        <taxon>Thermodesulfobacteriota</taxon>
        <taxon>Desulfovibrionia</taxon>
        <taxon>Desulfovibrionales</taxon>
        <taxon>Desulfovibrionaceae</taxon>
        <taxon>Mailhella</taxon>
    </lineage>
</organism>
<dbReference type="AlphaFoldDB" id="A0A9D2HFT6"/>
<accession>A0A9D2HFT6</accession>
<comment type="caution">
    <text evidence="1">The sequence shown here is derived from an EMBL/GenBank/DDBJ whole genome shotgun (WGS) entry which is preliminary data.</text>
</comment>